<organism evidence="1 2">
    <name type="scientific">Streptomyces albospinus</name>
    <dbReference type="NCBI Taxonomy" id="285515"/>
    <lineage>
        <taxon>Bacteria</taxon>
        <taxon>Bacillati</taxon>
        <taxon>Actinomycetota</taxon>
        <taxon>Actinomycetes</taxon>
        <taxon>Kitasatosporales</taxon>
        <taxon>Streptomycetaceae</taxon>
        <taxon>Streptomyces</taxon>
    </lineage>
</organism>
<accession>A0ABQ2VQA7</accession>
<evidence type="ECO:0000313" key="1">
    <source>
        <dbReference type="EMBL" id="GGV02208.1"/>
    </source>
</evidence>
<sequence length="277" mass="30195">MATIQTPPQTLPESGPDQAALLFDTVTTDRLEPDHLLRLGAGVLGAIRIRGFFDADQCAQIMAGLENCTMGSYDESLMKKRIPKLGPAVFDYYQHEDFPAVYWADVERSTAVRAGLLDGADPLDLAKAKLADSWPGGVRDLTLGGRAMFSGMIREVNGGGGVHFDELVREFPGVVDETPVCQLAFNCHISVPSSGGELNVFRRRWEPRDEIRRGGDYFYPDDMVAGEPYASVCASLGDAVLFDPRNYHRILPAGPGRRVALAFFIGISGSGELVLWS</sequence>
<dbReference type="RefSeq" id="WP_189308465.1">
    <property type="nucleotide sequence ID" value="NZ_BMRP01000076.1"/>
</dbReference>
<evidence type="ECO:0000313" key="2">
    <source>
        <dbReference type="Proteomes" id="UP000654471"/>
    </source>
</evidence>
<protein>
    <submittedName>
        <fullName evidence="1">Uncharacterized protein</fullName>
    </submittedName>
</protein>
<dbReference type="Proteomes" id="UP000654471">
    <property type="component" value="Unassembled WGS sequence"/>
</dbReference>
<dbReference type="EMBL" id="BMRP01000076">
    <property type="protein sequence ID" value="GGV02208.1"/>
    <property type="molecule type" value="Genomic_DNA"/>
</dbReference>
<reference evidence="2" key="1">
    <citation type="journal article" date="2019" name="Int. J. Syst. Evol. Microbiol.">
        <title>The Global Catalogue of Microorganisms (GCM) 10K type strain sequencing project: providing services to taxonomists for standard genome sequencing and annotation.</title>
        <authorList>
            <consortium name="The Broad Institute Genomics Platform"/>
            <consortium name="The Broad Institute Genome Sequencing Center for Infectious Disease"/>
            <person name="Wu L."/>
            <person name="Ma J."/>
        </authorList>
    </citation>
    <scope>NUCLEOTIDE SEQUENCE [LARGE SCALE GENOMIC DNA]</scope>
    <source>
        <strain evidence="2">JCM 3399</strain>
    </source>
</reference>
<keyword evidence="2" id="KW-1185">Reference proteome</keyword>
<comment type="caution">
    <text evidence="1">The sequence shown here is derived from an EMBL/GenBank/DDBJ whole genome shotgun (WGS) entry which is preliminary data.</text>
</comment>
<proteinExistence type="predicted"/>
<gene>
    <name evidence="1" type="ORF">GCM10010211_81930</name>
</gene>
<name>A0ABQ2VQA7_9ACTN</name>